<keyword evidence="3" id="KW-1185">Reference proteome</keyword>
<dbReference type="EMBL" id="BTSX01000004">
    <property type="protein sequence ID" value="GMS97097.1"/>
    <property type="molecule type" value="Genomic_DNA"/>
</dbReference>
<evidence type="ECO:0000256" key="1">
    <source>
        <dbReference type="SAM" id="Coils"/>
    </source>
</evidence>
<reference evidence="2" key="1">
    <citation type="submission" date="2023-10" db="EMBL/GenBank/DDBJ databases">
        <title>Genome assembly of Pristionchus species.</title>
        <authorList>
            <person name="Yoshida K."/>
            <person name="Sommer R.J."/>
        </authorList>
    </citation>
    <scope>NUCLEOTIDE SEQUENCE</scope>
    <source>
        <strain evidence="2">RS0144</strain>
    </source>
</reference>
<evidence type="ECO:0000313" key="2">
    <source>
        <dbReference type="EMBL" id="GMS97097.1"/>
    </source>
</evidence>
<gene>
    <name evidence="2" type="ORF">PENTCL1PPCAC_19272</name>
</gene>
<protein>
    <submittedName>
        <fullName evidence="2">Uncharacterized protein</fullName>
    </submittedName>
</protein>
<dbReference type="Proteomes" id="UP001432027">
    <property type="component" value="Unassembled WGS sequence"/>
</dbReference>
<dbReference type="AlphaFoldDB" id="A0AAV5TSE7"/>
<keyword evidence="1" id="KW-0175">Coiled coil</keyword>
<feature type="non-terminal residue" evidence="2">
    <location>
        <position position="1"/>
    </location>
</feature>
<feature type="non-terminal residue" evidence="2">
    <location>
        <position position="133"/>
    </location>
</feature>
<comment type="caution">
    <text evidence="2">The sequence shown here is derived from an EMBL/GenBank/DDBJ whole genome shotgun (WGS) entry which is preliminary data.</text>
</comment>
<name>A0AAV5TSE7_9BILA</name>
<accession>A0AAV5TSE7</accession>
<evidence type="ECO:0000313" key="3">
    <source>
        <dbReference type="Proteomes" id="UP001432027"/>
    </source>
</evidence>
<feature type="coiled-coil region" evidence="1">
    <location>
        <begin position="55"/>
        <end position="124"/>
    </location>
</feature>
<sequence>LSTTESQRILEGYFMLVESLRSKERAHQTLLIDFQNLIEIYDRSRKMVKDGEEMTVRVREELERTEQSMRELHQKYDEKESALRTMEAQLNNARSEFRSKFGYINALEADRDELESRLNLVKINLKDQLVHLP</sequence>
<proteinExistence type="predicted"/>
<organism evidence="2 3">
    <name type="scientific">Pristionchus entomophagus</name>
    <dbReference type="NCBI Taxonomy" id="358040"/>
    <lineage>
        <taxon>Eukaryota</taxon>
        <taxon>Metazoa</taxon>
        <taxon>Ecdysozoa</taxon>
        <taxon>Nematoda</taxon>
        <taxon>Chromadorea</taxon>
        <taxon>Rhabditida</taxon>
        <taxon>Rhabditina</taxon>
        <taxon>Diplogasteromorpha</taxon>
        <taxon>Diplogasteroidea</taxon>
        <taxon>Neodiplogasteridae</taxon>
        <taxon>Pristionchus</taxon>
    </lineage>
</organism>